<dbReference type="CDD" id="cd00567">
    <property type="entry name" value="ACAD"/>
    <property type="match status" value="1"/>
</dbReference>
<organism evidence="11 12">
    <name type="scientific">Kutzneria kofuensis</name>
    <dbReference type="NCBI Taxonomy" id="103725"/>
    <lineage>
        <taxon>Bacteria</taxon>
        <taxon>Bacillati</taxon>
        <taxon>Actinomycetota</taxon>
        <taxon>Actinomycetes</taxon>
        <taxon>Pseudonocardiales</taxon>
        <taxon>Pseudonocardiaceae</taxon>
        <taxon>Kutzneria</taxon>
    </lineage>
</organism>
<dbReference type="InterPro" id="IPR036250">
    <property type="entry name" value="AcylCo_DH-like_C"/>
</dbReference>
<keyword evidence="12" id="KW-1185">Reference proteome</keyword>
<dbReference type="SUPFAM" id="SSF47203">
    <property type="entry name" value="Acyl-CoA dehydrogenase C-terminal domain-like"/>
    <property type="match status" value="1"/>
</dbReference>
<dbReference type="Gene3D" id="1.20.140.10">
    <property type="entry name" value="Butyryl-CoA Dehydrogenase, subunit A, domain 3"/>
    <property type="match status" value="1"/>
</dbReference>
<evidence type="ECO:0000256" key="4">
    <source>
        <dbReference type="ARBA" id="ARBA00022630"/>
    </source>
</evidence>
<dbReference type="InterPro" id="IPR013786">
    <property type="entry name" value="AcylCoA_DH/ox_N"/>
</dbReference>
<name>A0A7W9KSM2_9PSEU</name>
<evidence type="ECO:0000259" key="10">
    <source>
        <dbReference type="Pfam" id="PF02771"/>
    </source>
</evidence>
<dbReference type="InterPro" id="IPR009075">
    <property type="entry name" value="AcylCo_DH/oxidase_C"/>
</dbReference>
<dbReference type="InterPro" id="IPR006091">
    <property type="entry name" value="Acyl-CoA_Oxase/DH_mid-dom"/>
</dbReference>
<keyword evidence="4 7" id="KW-0285">Flavoprotein</keyword>
<dbReference type="PANTHER" id="PTHR48083">
    <property type="entry name" value="MEDIUM-CHAIN SPECIFIC ACYL-COA DEHYDROGENASE, MITOCHONDRIAL-RELATED"/>
    <property type="match status" value="1"/>
</dbReference>
<evidence type="ECO:0000313" key="12">
    <source>
        <dbReference type="Proteomes" id="UP000585638"/>
    </source>
</evidence>
<dbReference type="InterPro" id="IPR050741">
    <property type="entry name" value="Acyl-CoA_dehydrogenase"/>
</dbReference>
<comment type="caution">
    <text evidence="11">The sequence shown here is derived from an EMBL/GenBank/DDBJ whole genome shotgun (WGS) entry which is preliminary data.</text>
</comment>
<evidence type="ECO:0000256" key="5">
    <source>
        <dbReference type="ARBA" id="ARBA00022827"/>
    </source>
</evidence>
<protein>
    <recommendedName>
        <fullName evidence="3">Medium-chain specific acyl-CoA dehydrogenase, mitochondrial</fullName>
    </recommendedName>
</protein>
<dbReference type="EMBL" id="JACHIR010000004">
    <property type="protein sequence ID" value="MBB5897882.1"/>
    <property type="molecule type" value="Genomic_DNA"/>
</dbReference>
<evidence type="ECO:0000256" key="2">
    <source>
        <dbReference type="ARBA" id="ARBA00009347"/>
    </source>
</evidence>
<dbReference type="RefSeq" id="WP_184870364.1">
    <property type="nucleotide sequence ID" value="NZ_BAAAWY010000048.1"/>
</dbReference>
<sequence length="350" mass="36879">MGFDPAEAARWDRDGGFPVHVVKQLADRDWLGGSPLELGEFCAEVGAVCSSLRGLVTVQGMVSAALSRWGTADQREHWLPRLAAGEEIAGFAATESGAGTDLAAVGTTIDAGPGGLTINGEKRWVTCGRIATVLLVLGVLDGKPATVLVETDRAGVCLEPVHDQLGMRAAHIADVRFDQVRVPRENLVAPAGFGLSHVVATALDHGRFTVAWGCVGMAEACLRDAAEHAMIRVQAGVPLADHQLVRSMVARAAVAADNARLSCTAAAQSRMDCSPDAIARTIMAKYTASRAAATVSADAVQILGSAGVAPDSRAGRFYRDAKVMRIIEGADQVAELHIADHVLREHRRRT</sequence>
<dbReference type="Pfam" id="PF02770">
    <property type="entry name" value="Acyl-CoA_dh_M"/>
    <property type="match status" value="1"/>
</dbReference>
<dbReference type="GO" id="GO:0005737">
    <property type="term" value="C:cytoplasm"/>
    <property type="evidence" value="ECO:0007669"/>
    <property type="project" value="TreeGrafter"/>
</dbReference>
<comment type="similarity">
    <text evidence="2 7">Belongs to the acyl-CoA dehydrogenase family.</text>
</comment>
<dbReference type="PROSITE" id="PS00073">
    <property type="entry name" value="ACYL_COA_DH_2"/>
    <property type="match status" value="1"/>
</dbReference>
<comment type="cofactor">
    <cofactor evidence="1 7">
        <name>FAD</name>
        <dbReference type="ChEBI" id="CHEBI:57692"/>
    </cofactor>
</comment>
<dbReference type="Gene3D" id="1.10.540.10">
    <property type="entry name" value="Acyl-CoA dehydrogenase/oxidase, N-terminal domain"/>
    <property type="match status" value="1"/>
</dbReference>
<dbReference type="InterPro" id="IPR037069">
    <property type="entry name" value="AcylCoA_DH/ox_N_sf"/>
</dbReference>
<dbReference type="InterPro" id="IPR006089">
    <property type="entry name" value="Acyl-CoA_DH_CS"/>
</dbReference>
<evidence type="ECO:0000256" key="6">
    <source>
        <dbReference type="ARBA" id="ARBA00023002"/>
    </source>
</evidence>
<proteinExistence type="inferred from homology"/>
<dbReference type="Pfam" id="PF00441">
    <property type="entry name" value="Acyl-CoA_dh_1"/>
    <property type="match status" value="1"/>
</dbReference>
<evidence type="ECO:0000259" key="9">
    <source>
        <dbReference type="Pfam" id="PF02770"/>
    </source>
</evidence>
<feature type="domain" description="Acyl-CoA dehydrogenase/oxidase C-terminal" evidence="8">
    <location>
        <begin position="197"/>
        <end position="342"/>
    </location>
</feature>
<evidence type="ECO:0000313" key="11">
    <source>
        <dbReference type="EMBL" id="MBB5897882.1"/>
    </source>
</evidence>
<evidence type="ECO:0000256" key="1">
    <source>
        <dbReference type="ARBA" id="ARBA00001974"/>
    </source>
</evidence>
<evidence type="ECO:0000256" key="3">
    <source>
        <dbReference type="ARBA" id="ARBA00019125"/>
    </source>
</evidence>
<dbReference type="AlphaFoldDB" id="A0A7W9KSM2"/>
<keyword evidence="5 7" id="KW-0274">FAD</keyword>
<evidence type="ECO:0000259" key="8">
    <source>
        <dbReference type="Pfam" id="PF00441"/>
    </source>
</evidence>
<dbReference type="PANTHER" id="PTHR48083:SF2">
    <property type="entry name" value="MEDIUM-CHAIN SPECIFIC ACYL-COA DEHYDROGENASE, MITOCHONDRIAL"/>
    <property type="match status" value="1"/>
</dbReference>
<dbReference type="Proteomes" id="UP000585638">
    <property type="component" value="Unassembled WGS sequence"/>
</dbReference>
<dbReference type="SUPFAM" id="SSF56645">
    <property type="entry name" value="Acyl-CoA dehydrogenase NM domain-like"/>
    <property type="match status" value="1"/>
</dbReference>
<keyword evidence="6 7" id="KW-0560">Oxidoreductase</keyword>
<reference evidence="11 12" key="1">
    <citation type="submission" date="2020-08" db="EMBL/GenBank/DDBJ databases">
        <title>Sequencing the genomes of 1000 actinobacteria strains.</title>
        <authorList>
            <person name="Klenk H.-P."/>
        </authorList>
    </citation>
    <scope>NUCLEOTIDE SEQUENCE [LARGE SCALE GENOMIC DNA]</scope>
    <source>
        <strain evidence="11 12">DSM 43851</strain>
    </source>
</reference>
<evidence type="ECO:0000256" key="7">
    <source>
        <dbReference type="RuleBase" id="RU362125"/>
    </source>
</evidence>
<accession>A0A7W9KSM2</accession>
<dbReference type="Pfam" id="PF02771">
    <property type="entry name" value="Acyl-CoA_dh_N"/>
    <property type="match status" value="1"/>
</dbReference>
<dbReference type="GO" id="GO:0003995">
    <property type="term" value="F:acyl-CoA dehydrogenase activity"/>
    <property type="evidence" value="ECO:0007669"/>
    <property type="project" value="InterPro"/>
</dbReference>
<dbReference type="Gene3D" id="2.40.110.10">
    <property type="entry name" value="Butyryl-CoA Dehydrogenase, subunit A, domain 2"/>
    <property type="match status" value="1"/>
</dbReference>
<feature type="domain" description="Acyl-CoA oxidase/dehydrogenase middle" evidence="9">
    <location>
        <begin position="90"/>
        <end position="180"/>
    </location>
</feature>
<dbReference type="InterPro" id="IPR046373">
    <property type="entry name" value="Acyl-CoA_Oxase/DH_mid-dom_sf"/>
</dbReference>
<dbReference type="InterPro" id="IPR009100">
    <property type="entry name" value="AcylCoA_DH/oxidase_NM_dom_sf"/>
</dbReference>
<feature type="domain" description="Acyl-CoA dehydrogenase/oxidase N-terminal" evidence="10">
    <location>
        <begin position="7"/>
        <end position="86"/>
    </location>
</feature>
<gene>
    <name evidence="11" type="ORF">BJ998_009141</name>
</gene>
<dbReference type="GO" id="GO:0033539">
    <property type="term" value="P:fatty acid beta-oxidation using acyl-CoA dehydrogenase"/>
    <property type="evidence" value="ECO:0007669"/>
    <property type="project" value="TreeGrafter"/>
</dbReference>
<dbReference type="GO" id="GO:0050660">
    <property type="term" value="F:flavin adenine dinucleotide binding"/>
    <property type="evidence" value="ECO:0007669"/>
    <property type="project" value="InterPro"/>
</dbReference>